<organism evidence="13 14">
    <name type="scientific">Rhynchospora breviuscula</name>
    <dbReference type="NCBI Taxonomy" id="2022672"/>
    <lineage>
        <taxon>Eukaryota</taxon>
        <taxon>Viridiplantae</taxon>
        <taxon>Streptophyta</taxon>
        <taxon>Embryophyta</taxon>
        <taxon>Tracheophyta</taxon>
        <taxon>Spermatophyta</taxon>
        <taxon>Magnoliopsida</taxon>
        <taxon>Liliopsida</taxon>
        <taxon>Poales</taxon>
        <taxon>Cyperaceae</taxon>
        <taxon>Cyperoideae</taxon>
        <taxon>Rhynchosporeae</taxon>
        <taxon>Rhynchospora</taxon>
    </lineage>
</organism>
<keyword evidence="6 9" id="KW-1133">Transmembrane helix</keyword>
<evidence type="ECO:0000256" key="5">
    <source>
        <dbReference type="ARBA" id="ARBA00022982"/>
    </source>
</evidence>
<dbReference type="PIRSF" id="PIRSF037471">
    <property type="entry name" value="UCP037471"/>
    <property type="match status" value="1"/>
</dbReference>
<evidence type="ECO:0008006" key="15">
    <source>
        <dbReference type="Google" id="ProtNLM"/>
    </source>
</evidence>
<dbReference type="InterPro" id="IPR045266">
    <property type="entry name" value="DOH_DOMON"/>
</dbReference>
<dbReference type="CDD" id="cd08760">
    <property type="entry name" value="Cyt_b561_FRRS1_like"/>
    <property type="match status" value="1"/>
</dbReference>
<protein>
    <recommendedName>
        <fullName evidence="15">Cytochrome b561 and DOMON domain-containing protein</fullName>
    </recommendedName>
</protein>
<feature type="binding site" description="axial binding residue" evidence="8">
    <location>
        <position position="280"/>
    </location>
    <ligand>
        <name>heme b</name>
        <dbReference type="ChEBI" id="CHEBI:60344"/>
        <label>1</label>
    </ligand>
    <ligandPart>
        <name>Fe</name>
        <dbReference type="ChEBI" id="CHEBI:18248"/>
    </ligandPart>
</feature>
<evidence type="ECO:0000256" key="9">
    <source>
        <dbReference type="SAM" id="Phobius"/>
    </source>
</evidence>
<dbReference type="PANTHER" id="PTHR23130">
    <property type="entry name" value="CYTOCHROME B561 AND DOMON DOMAIN-CONTAINING PROTEIN"/>
    <property type="match status" value="1"/>
</dbReference>
<feature type="transmembrane region" description="Helical" evidence="9">
    <location>
        <begin position="214"/>
        <end position="231"/>
    </location>
</feature>
<evidence type="ECO:0000256" key="8">
    <source>
        <dbReference type="PIRSR" id="PIRSR037471-1"/>
    </source>
</evidence>
<evidence type="ECO:0000313" key="14">
    <source>
        <dbReference type="Proteomes" id="UP001151287"/>
    </source>
</evidence>
<dbReference type="PANTHER" id="PTHR23130:SF171">
    <property type="entry name" value="OS01G0895300 PROTEIN"/>
    <property type="match status" value="1"/>
</dbReference>
<feature type="domain" description="DOMON" evidence="11">
    <location>
        <begin position="58"/>
        <end position="171"/>
    </location>
</feature>
<feature type="domain" description="Cytochrome b561" evidence="12">
    <location>
        <begin position="176"/>
        <end position="371"/>
    </location>
</feature>
<evidence type="ECO:0000256" key="1">
    <source>
        <dbReference type="ARBA" id="ARBA00004370"/>
    </source>
</evidence>
<feature type="chain" id="PRO_5040295784" description="Cytochrome b561 and DOMON domain-containing protein" evidence="10">
    <location>
        <begin position="28"/>
        <end position="373"/>
    </location>
</feature>
<dbReference type="AlphaFoldDB" id="A0A9Q0D0P9"/>
<dbReference type="CDD" id="cd09631">
    <property type="entry name" value="DOMON_DOH"/>
    <property type="match status" value="1"/>
</dbReference>
<evidence type="ECO:0000256" key="2">
    <source>
        <dbReference type="ARBA" id="ARBA00022448"/>
    </source>
</evidence>
<feature type="binding site" description="axial binding residue" evidence="8">
    <location>
        <position position="248"/>
    </location>
    <ligand>
        <name>heme b</name>
        <dbReference type="ChEBI" id="CHEBI:60344"/>
        <label>1</label>
    </ligand>
    <ligandPart>
        <name>Fe</name>
        <dbReference type="ChEBI" id="CHEBI:18248"/>
    </ligandPart>
</feature>
<dbReference type="InterPro" id="IPR005018">
    <property type="entry name" value="DOMON_domain"/>
</dbReference>
<accession>A0A9Q0D0P9</accession>
<keyword evidence="3 9" id="KW-0812">Transmembrane</keyword>
<comment type="subcellular location">
    <subcellularLocation>
        <location evidence="1">Membrane</location>
    </subcellularLocation>
</comment>
<evidence type="ECO:0000256" key="10">
    <source>
        <dbReference type="SAM" id="SignalP"/>
    </source>
</evidence>
<keyword evidence="5" id="KW-0249">Electron transport</keyword>
<evidence type="ECO:0000256" key="4">
    <source>
        <dbReference type="ARBA" id="ARBA00022729"/>
    </source>
</evidence>
<feature type="transmembrane region" description="Helical" evidence="9">
    <location>
        <begin position="319"/>
        <end position="338"/>
    </location>
</feature>
<keyword evidence="4 10" id="KW-0732">Signal</keyword>
<keyword evidence="2" id="KW-0813">Transport</keyword>
<dbReference type="Proteomes" id="UP001151287">
    <property type="component" value="Unassembled WGS sequence"/>
</dbReference>
<feature type="transmembrane region" description="Helical" evidence="9">
    <location>
        <begin position="243"/>
        <end position="267"/>
    </location>
</feature>
<dbReference type="OrthoDB" id="19261at2759"/>
<dbReference type="SMART" id="SM00665">
    <property type="entry name" value="B561"/>
    <property type="match status" value="1"/>
</dbReference>
<name>A0A9Q0D0P9_9POAL</name>
<evidence type="ECO:0000259" key="12">
    <source>
        <dbReference type="PROSITE" id="PS50939"/>
    </source>
</evidence>
<comment type="caution">
    <text evidence="13">The sequence shown here is derived from an EMBL/GenBank/DDBJ whole genome shotgun (WGS) entry which is preliminary data.</text>
</comment>
<feature type="transmembrane region" description="Helical" evidence="9">
    <location>
        <begin position="279"/>
        <end position="299"/>
    </location>
</feature>
<evidence type="ECO:0000256" key="6">
    <source>
        <dbReference type="ARBA" id="ARBA00022989"/>
    </source>
</evidence>
<dbReference type="SMART" id="SM00664">
    <property type="entry name" value="DoH"/>
    <property type="match status" value="1"/>
</dbReference>
<proteinExistence type="predicted"/>
<evidence type="ECO:0000259" key="11">
    <source>
        <dbReference type="PROSITE" id="PS50836"/>
    </source>
</evidence>
<feature type="transmembrane region" description="Helical" evidence="9">
    <location>
        <begin position="344"/>
        <end position="364"/>
    </location>
</feature>
<dbReference type="PROSITE" id="PS50836">
    <property type="entry name" value="DOMON"/>
    <property type="match status" value="1"/>
</dbReference>
<dbReference type="GO" id="GO:0046872">
    <property type="term" value="F:metal ion binding"/>
    <property type="evidence" value="ECO:0007669"/>
    <property type="project" value="UniProtKB-KW"/>
</dbReference>
<dbReference type="Pfam" id="PF03188">
    <property type="entry name" value="Cytochrom_B561"/>
    <property type="match status" value="1"/>
</dbReference>
<dbReference type="Gene3D" id="1.20.120.1770">
    <property type="match status" value="1"/>
</dbReference>
<feature type="signal peptide" evidence="10">
    <location>
        <begin position="1"/>
        <end position="27"/>
    </location>
</feature>
<keyword evidence="8" id="KW-0479">Metal-binding</keyword>
<dbReference type="EMBL" id="JAMQYH010000001">
    <property type="protein sequence ID" value="KAJ1703726.1"/>
    <property type="molecule type" value="Genomic_DNA"/>
</dbReference>
<feature type="binding site" description="axial binding residue" evidence="8">
    <location>
        <position position="316"/>
    </location>
    <ligand>
        <name>heme b</name>
        <dbReference type="ChEBI" id="CHEBI:60344"/>
        <label>1</label>
    </ligand>
    <ligandPart>
        <name>Fe</name>
        <dbReference type="ChEBI" id="CHEBI:18248"/>
    </ligandPart>
</feature>
<dbReference type="GO" id="GO:0016020">
    <property type="term" value="C:membrane"/>
    <property type="evidence" value="ECO:0007669"/>
    <property type="project" value="UniProtKB-SubCell"/>
</dbReference>
<reference evidence="13" key="1">
    <citation type="journal article" date="2022" name="Cell">
        <title>Repeat-based holocentromeres influence genome architecture and karyotype evolution.</title>
        <authorList>
            <person name="Hofstatter P.G."/>
            <person name="Thangavel G."/>
            <person name="Lux T."/>
            <person name="Neumann P."/>
            <person name="Vondrak T."/>
            <person name="Novak P."/>
            <person name="Zhang M."/>
            <person name="Costa L."/>
            <person name="Castellani M."/>
            <person name="Scott A."/>
            <person name="Toegelov H."/>
            <person name="Fuchs J."/>
            <person name="Mata-Sucre Y."/>
            <person name="Dias Y."/>
            <person name="Vanzela A.L.L."/>
            <person name="Huettel B."/>
            <person name="Almeida C.C.S."/>
            <person name="Simkova H."/>
            <person name="Souza G."/>
            <person name="Pedrosa-Harand A."/>
            <person name="Macas J."/>
            <person name="Mayer K.F.X."/>
            <person name="Houben A."/>
            <person name="Marques A."/>
        </authorList>
    </citation>
    <scope>NUCLEOTIDE SEQUENCE</scope>
    <source>
        <strain evidence="13">RhyBre1mFocal</strain>
    </source>
</reference>
<evidence type="ECO:0000256" key="7">
    <source>
        <dbReference type="ARBA" id="ARBA00023136"/>
    </source>
</evidence>
<dbReference type="InterPro" id="IPR017214">
    <property type="entry name" value="UCP037471"/>
</dbReference>
<gene>
    <name evidence="13" type="ORF">LUZ63_003505</name>
</gene>
<feature type="binding site" description="axial binding residue" evidence="8">
    <location>
        <position position="215"/>
    </location>
    <ligand>
        <name>heme b</name>
        <dbReference type="ChEBI" id="CHEBI:60344"/>
        <label>1</label>
    </ligand>
    <ligandPart>
        <name>Fe</name>
        <dbReference type="ChEBI" id="CHEBI:18248"/>
    </ligandPart>
</feature>
<keyword evidence="14" id="KW-1185">Reference proteome</keyword>
<evidence type="ECO:0000256" key="3">
    <source>
        <dbReference type="ARBA" id="ARBA00022692"/>
    </source>
</evidence>
<keyword evidence="8" id="KW-0408">Iron</keyword>
<keyword evidence="7 9" id="KW-0472">Membrane</keyword>
<dbReference type="PROSITE" id="PS50939">
    <property type="entry name" value="CYTOCHROME_B561"/>
    <property type="match status" value="1"/>
</dbReference>
<sequence length="373" mass="40518">MKLEKNSFIFVLLVGVLFGFSSPFVSSQLDSCNSALPVSNLIPFNTTSLTCTNAWSSQSFILRFGQTDSNTWSFVLSAPDRGTYIAIGFSNNGNMVKNSALAGWISSNGGPGIVKQYYLGGYSSGSCPPDQGSLPLVANTSVIISESSQLYLAFQLNTQMPQWSHLIYAVGPSGSLPSTNYLPEHSSKASGTVDYSGGTVSGASGGSSFDKARWHGLLATLGWGILMPIGIMMARYFKKYDPFWFYAHISIQGIGFVLGLVGIIIGFSLDDDSVDNVDIHKAIGIIILVFGALQVKAFFIRPVKTSKIRRYWNWYHHNIGRAAVILGIANIFLGLNIADESTGWSVGYGIFLAVWGLSCIFLEVKLWMSNRDD</sequence>
<dbReference type="InterPro" id="IPR006593">
    <property type="entry name" value="Cyt_b561/ferric_Rdtase_TM"/>
</dbReference>
<evidence type="ECO:0000313" key="13">
    <source>
        <dbReference type="EMBL" id="KAJ1703726.1"/>
    </source>
</evidence>